<dbReference type="AlphaFoldDB" id="A0A9P6CWI2"/>
<feature type="transmembrane region" description="Helical" evidence="1">
    <location>
        <begin position="95"/>
        <end position="116"/>
    </location>
</feature>
<keyword evidence="1" id="KW-1133">Transmembrane helix</keyword>
<keyword evidence="1" id="KW-0472">Membrane</keyword>
<keyword evidence="3" id="KW-1185">Reference proteome</keyword>
<keyword evidence="1" id="KW-0812">Transmembrane</keyword>
<sequence>MLELIRDLLSNVKSNSRILNFIGSRLSTRKTEQPSMTGTTPALPACGPRRRKANAFWIVTTLGLSGIFYEKWKFKPDEVTDEVAQWHITSTALQMIWRMCGAGCSLIMTLSFMLLASGLLRIDCIGRLLITATLIFSSAGLIFSVGLSGILSLPGTGKSKCQDKWYNTTTFEEDESFLLWSLFALPLSSLSWSHFYVEEYLLRKKCADLKTGFLGLIAFWKIDGDKVAVRNEGTTMMLIPVENNVEVGLGTNLSWITDLGVSEIGVDESDAEAVEVVILF</sequence>
<feature type="transmembrane region" description="Helical" evidence="1">
    <location>
        <begin position="177"/>
        <end position="197"/>
    </location>
</feature>
<evidence type="ECO:0000313" key="3">
    <source>
        <dbReference type="Proteomes" id="UP000807469"/>
    </source>
</evidence>
<gene>
    <name evidence="2" type="ORF">BDN70DRAFT_898829</name>
</gene>
<organism evidence="2 3">
    <name type="scientific">Pholiota conissans</name>
    <dbReference type="NCBI Taxonomy" id="109636"/>
    <lineage>
        <taxon>Eukaryota</taxon>
        <taxon>Fungi</taxon>
        <taxon>Dikarya</taxon>
        <taxon>Basidiomycota</taxon>
        <taxon>Agaricomycotina</taxon>
        <taxon>Agaricomycetes</taxon>
        <taxon>Agaricomycetidae</taxon>
        <taxon>Agaricales</taxon>
        <taxon>Agaricineae</taxon>
        <taxon>Strophariaceae</taxon>
        <taxon>Pholiota</taxon>
    </lineage>
</organism>
<dbReference type="EMBL" id="MU155370">
    <property type="protein sequence ID" value="KAF9474623.1"/>
    <property type="molecule type" value="Genomic_DNA"/>
</dbReference>
<dbReference type="Proteomes" id="UP000807469">
    <property type="component" value="Unassembled WGS sequence"/>
</dbReference>
<protein>
    <submittedName>
        <fullName evidence="2">Uncharacterized protein</fullName>
    </submittedName>
</protein>
<accession>A0A9P6CWI2</accession>
<name>A0A9P6CWI2_9AGAR</name>
<feature type="transmembrane region" description="Helical" evidence="1">
    <location>
        <begin position="128"/>
        <end position="150"/>
    </location>
</feature>
<comment type="caution">
    <text evidence="2">The sequence shown here is derived from an EMBL/GenBank/DDBJ whole genome shotgun (WGS) entry which is preliminary data.</text>
</comment>
<proteinExistence type="predicted"/>
<evidence type="ECO:0000256" key="1">
    <source>
        <dbReference type="SAM" id="Phobius"/>
    </source>
</evidence>
<evidence type="ECO:0000313" key="2">
    <source>
        <dbReference type="EMBL" id="KAF9474623.1"/>
    </source>
</evidence>
<reference evidence="2" key="1">
    <citation type="submission" date="2020-11" db="EMBL/GenBank/DDBJ databases">
        <authorList>
            <consortium name="DOE Joint Genome Institute"/>
            <person name="Ahrendt S."/>
            <person name="Riley R."/>
            <person name="Andreopoulos W."/>
            <person name="Labutti K."/>
            <person name="Pangilinan J."/>
            <person name="Ruiz-Duenas F.J."/>
            <person name="Barrasa J.M."/>
            <person name="Sanchez-Garcia M."/>
            <person name="Camarero S."/>
            <person name="Miyauchi S."/>
            <person name="Serrano A."/>
            <person name="Linde D."/>
            <person name="Babiker R."/>
            <person name="Drula E."/>
            <person name="Ayuso-Fernandez I."/>
            <person name="Pacheco R."/>
            <person name="Padilla G."/>
            <person name="Ferreira P."/>
            <person name="Barriuso J."/>
            <person name="Kellner H."/>
            <person name="Castanera R."/>
            <person name="Alfaro M."/>
            <person name="Ramirez L."/>
            <person name="Pisabarro A.G."/>
            <person name="Kuo A."/>
            <person name="Tritt A."/>
            <person name="Lipzen A."/>
            <person name="He G."/>
            <person name="Yan M."/>
            <person name="Ng V."/>
            <person name="Cullen D."/>
            <person name="Martin F."/>
            <person name="Rosso M.-N."/>
            <person name="Henrissat B."/>
            <person name="Hibbett D."/>
            <person name="Martinez A.T."/>
            <person name="Grigoriev I.V."/>
        </authorList>
    </citation>
    <scope>NUCLEOTIDE SEQUENCE</scope>
    <source>
        <strain evidence="2">CIRM-BRFM 674</strain>
    </source>
</reference>